<dbReference type="InterPro" id="IPR039422">
    <property type="entry name" value="MarR/SlyA-like"/>
</dbReference>
<accession>A0A1I3Q1E4</accession>
<evidence type="ECO:0000259" key="1">
    <source>
        <dbReference type="PROSITE" id="PS50995"/>
    </source>
</evidence>
<evidence type="ECO:0000313" key="3">
    <source>
        <dbReference type="Proteomes" id="UP000199025"/>
    </source>
</evidence>
<dbReference type="GO" id="GO:0003677">
    <property type="term" value="F:DNA binding"/>
    <property type="evidence" value="ECO:0007669"/>
    <property type="project" value="UniProtKB-KW"/>
</dbReference>
<dbReference type="GO" id="GO:0006950">
    <property type="term" value="P:response to stress"/>
    <property type="evidence" value="ECO:0007669"/>
    <property type="project" value="TreeGrafter"/>
</dbReference>
<evidence type="ECO:0000313" key="2">
    <source>
        <dbReference type="EMBL" id="SFJ27529.1"/>
    </source>
</evidence>
<dbReference type="InterPro" id="IPR000835">
    <property type="entry name" value="HTH_MarR-typ"/>
</dbReference>
<dbReference type="InterPro" id="IPR036390">
    <property type="entry name" value="WH_DNA-bd_sf"/>
</dbReference>
<protein>
    <submittedName>
        <fullName evidence="2">DNA-binding transcriptional regulator, MarR family</fullName>
    </submittedName>
</protein>
<dbReference type="RefSeq" id="WP_091505346.1">
    <property type="nucleotide sequence ID" value="NZ_CBDQZW010000022.1"/>
</dbReference>
<dbReference type="SMART" id="SM00347">
    <property type="entry name" value="HTH_MARR"/>
    <property type="match status" value="1"/>
</dbReference>
<keyword evidence="2" id="KW-0238">DNA-binding</keyword>
<gene>
    <name evidence="2" type="ORF">SAMN05421835_104135</name>
</gene>
<sequence>MAAAGGPRDRVDILMDQVPGHSEAESTAKALALRLRRVAHRLETELRRELAAFGIELWELELLATLKRAGPPYRLSAGALLDSMRVTSGGVTKRVAGLERRGWVRRETDPADRRQILVGLTDTGLRRVREVLGTKTGTETRLLSALSPATQQRLNDDLRRLLVSLEGAAD</sequence>
<reference evidence="2 3" key="1">
    <citation type="submission" date="2016-10" db="EMBL/GenBank/DDBJ databases">
        <authorList>
            <person name="de Groot N.N."/>
        </authorList>
    </citation>
    <scope>NUCLEOTIDE SEQUENCE [LARGE SCALE GENOMIC DNA]</scope>
    <source>
        <strain evidence="2 3">DSM 44468</strain>
    </source>
</reference>
<dbReference type="SUPFAM" id="SSF46785">
    <property type="entry name" value="Winged helix' DNA-binding domain"/>
    <property type="match status" value="1"/>
</dbReference>
<dbReference type="Pfam" id="PF12802">
    <property type="entry name" value="MarR_2"/>
    <property type="match status" value="1"/>
</dbReference>
<dbReference type="AlphaFoldDB" id="A0A1I3Q1E4"/>
<dbReference type="PANTHER" id="PTHR33164:SF104">
    <property type="entry name" value="TRANSCRIPTIONAL REGULATORY PROTEIN"/>
    <property type="match status" value="1"/>
</dbReference>
<dbReference type="Gene3D" id="1.10.10.10">
    <property type="entry name" value="Winged helix-like DNA-binding domain superfamily/Winged helix DNA-binding domain"/>
    <property type="match status" value="1"/>
</dbReference>
<dbReference type="OrthoDB" id="3237509at2"/>
<dbReference type="STRING" id="115433.SAMN05421835_104135"/>
<keyword evidence="3" id="KW-1185">Reference proteome</keyword>
<dbReference type="GO" id="GO:0003700">
    <property type="term" value="F:DNA-binding transcription factor activity"/>
    <property type="evidence" value="ECO:0007669"/>
    <property type="project" value="InterPro"/>
</dbReference>
<dbReference type="PROSITE" id="PS50995">
    <property type="entry name" value="HTH_MARR_2"/>
    <property type="match status" value="1"/>
</dbReference>
<name>A0A1I3Q1E4_9PSEU</name>
<dbReference type="EMBL" id="FORP01000004">
    <property type="protein sequence ID" value="SFJ27529.1"/>
    <property type="molecule type" value="Genomic_DNA"/>
</dbReference>
<organism evidence="2 3">
    <name type="scientific">Amycolatopsis sacchari</name>
    <dbReference type="NCBI Taxonomy" id="115433"/>
    <lineage>
        <taxon>Bacteria</taxon>
        <taxon>Bacillati</taxon>
        <taxon>Actinomycetota</taxon>
        <taxon>Actinomycetes</taxon>
        <taxon>Pseudonocardiales</taxon>
        <taxon>Pseudonocardiaceae</taxon>
        <taxon>Amycolatopsis</taxon>
    </lineage>
</organism>
<dbReference type="InterPro" id="IPR036388">
    <property type="entry name" value="WH-like_DNA-bd_sf"/>
</dbReference>
<dbReference type="Proteomes" id="UP000199025">
    <property type="component" value="Unassembled WGS sequence"/>
</dbReference>
<feature type="domain" description="HTH marR-type" evidence="1">
    <location>
        <begin position="28"/>
        <end position="163"/>
    </location>
</feature>
<proteinExistence type="predicted"/>
<dbReference type="PANTHER" id="PTHR33164">
    <property type="entry name" value="TRANSCRIPTIONAL REGULATOR, MARR FAMILY"/>
    <property type="match status" value="1"/>
</dbReference>